<dbReference type="InterPro" id="IPR008274">
    <property type="entry name" value="AldOxase/xan_DH_MoCoBD1"/>
</dbReference>
<feature type="domain" description="Aldehyde oxidase/xanthine dehydrogenase a/b hammerhead" evidence="4">
    <location>
        <begin position="44"/>
        <end position="160"/>
    </location>
</feature>
<comment type="caution">
    <text evidence="5">The sequence shown here is derived from an EMBL/GenBank/DDBJ whole genome shotgun (WGS) entry which is preliminary data.</text>
</comment>
<dbReference type="SMART" id="SM01008">
    <property type="entry name" value="Ald_Xan_dh_C"/>
    <property type="match status" value="1"/>
</dbReference>
<proteinExistence type="predicted"/>
<feature type="region of interest" description="Disordered" evidence="3">
    <location>
        <begin position="1"/>
        <end position="32"/>
    </location>
</feature>
<dbReference type="Pfam" id="PF02738">
    <property type="entry name" value="MoCoBD_1"/>
    <property type="match status" value="1"/>
</dbReference>
<sequence>MAADDVHAVTSLRARPDAAMPAGPDDAGQFGRPARRREDLHHLLGRGRFTDDIVASGEDALHLTILRSPHAHARIRRIDVARAKAMPGVIEVLTGADLTQNVGPLRANWIWPRMPLPEHRALSEKVARYVGEGVALVVATDRYIAADALEAIDIDYEVLAAVTDPYRAAQAGASVVHPELDGASIRGNVLQHVPVRAGNYAAARRKADVIVTQRLRNQNLVPGAMEPRSVHASYDMTTDAVTIHLSSQAPHIMKRMLAQVLNVDEHRLRVIAPDVGGGFGAKLHLYPEDVLVTAMAFRLKRAVKWTSTRTEDFLSTNHGRDHVQEVEICATRDGTITGLKATIWGNLGAYVSGMGPGIPAVNCGMILTGVYRIPNLHVDTHLMLTNTSRVDTYRGAGRPEATYLIETMVDRVARRLGLDPVEVRRRNFIPPSAFPYTIASHAFCYDSGDYPKNLDKALEIVGYASQRAEQERLRKRGRYLGIGLATYTEFTGIGNGNLLAMFGFNYGGWEYGRVLVHPTGTVEVHTGSADQGQGHATSYVQIVCDVLEIPARQCSVVEGDTGQVEFGLGTFNSRSMAVGGAALHEAARRLLAKAKRMAAHALGVTADDIVYAKGIFSVRREMSPFAQGSRVLRRGTRDLVGKVYRHLLGVQPVQVGAGRDKISWEEVARLAHFLTTYPNGLEPGLDERVFHRPKDFVFPFGTYAAVVEVDVETGDVDVRRLVAVDDCGRIINPLLARGQVHGGAAQGLGQALLEQSLYTDDGRPRAANWMGYAFPRALHMPYIEAEHTVTPTDRNALGVKGIGESGSICTPPAIVNAVLDALSPLGVTHLDMPLLPEQVLSAISTARRERSRSVDAIGSGAVAT</sequence>
<dbReference type="SUPFAM" id="SSF54665">
    <property type="entry name" value="CO dehydrogenase molybdoprotein N-domain-like"/>
    <property type="match status" value="1"/>
</dbReference>
<feature type="compositionally biased region" description="Low complexity" evidence="3">
    <location>
        <begin position="17"/>
        <end position="28"/>
    </location>
</feature>
<dbReference type="EMBL" id="JAFCLK010000012">
    <property type="protein sequence ID" value="MBR1137047.1"/>
    <property type="molecule type" value="Genomic_DNA"/>
</dbReference>
<dbReference type="Gene3D" id="3.30.365.10">
    <property type="entry name" value="Aldehyde oxidase/xanthine dehydrogenase, molybdopterin binding domain"/>
    <property type="match status" value="4"/>
</dbReference>
<dbReference type="InterPro" id="IPR000674">
    <property type="entry name" value="Ald_Oxase/Xan_DH_a/b"/>
</dbReference>
<keyword evidence="1" id="KW-0500">Molybdenum</keyword>
<dbReference type="Gene3D" id="3.90.1170.50">
    <property type="entry name" value="Aldehyde oxidase/xanthine dehydrogenase, a/b hammerhead"/>
    <property type="match status" value="1"/>
</dbReference>
<evidence type="ECO:0000313" key="6">
    <source>
        <dbReference type="Proteomes" id="UP001314635"/>
    </source>
</evidence>
<dbReference type="Pfam" id="PF01315">
    <property type="entry name" value="Ald_Xan_dh_C"/>
    <property type="match status" value="1"/>
</dbReference>
<dbReference type="SUPFAM" id="SSF56003">
    <property type="entry name" value="Molybdenum cofactor-binding domain"/>
    <property type="match status" value="1"/>
</dbReference>
<dbReference type="Pfam" id="PF20256">
    <property type="entry name" value="MoCoBD_2"/>
    <property type="match status" value="1"/>
</dbReference>
<gene>
    <name evidence="5" type="ORF">JQ619_14830</name>
</gene>
<evidence type="ECO:0000256" key="3">
    <source>
        <dbReference type="SAM" id="MobiDB-lite"/>
    </source>
</evidence>
<organism evidence="5 6">
    <name type="scientific">Bradyrhizobium denitrificans</name>
    <dbReference type="NCBI Taxonomy" id="2734912"/>
    <lineage>
        <taxon>Bacteria</taxon>
        <taxon>Pseudomonadati</taxon>
        <taxon>Pseudomonadota</taxon>
        <taxon>Alphaproteobacteria</taxon>
        <taxon>Hyphomicrobiales</taxon>
        <taxon>Nitrobacteraceae</taxon>
        <taxon>Bradyrhizobium</taxon>
    </lineage>
</organism>
<dbReference type="InterPro" id="IPR037165">
    <property type="entry name" value="AldOxase/xan_DH_Mopterin-bd_sf"/>
</dbReference>
<keyword evidence="2" id="KW-0560">Oxidoreductase</keyword>
<dbReference type="PANTHER" id="PTHR11908:SF132">
    <property type="entry name" value="ALDEHYDE OXIDASE 1-RELATED"/>
    <property type="match status" value="1"/>
</dbReference>
<accession>A0ABS5G6V1</accession>
<dbReference type="PANTHER" id="PTHR11908">
    <property type="entry name" value="XANTHINE DEHYDROGENASE"/>
    <property type="match status" value="1"/>
</dbReference>
<name>A0ABS5G6V1_9BRAD</name>
<dbReference type="InterPro" id="IPR036856">
    <property type="entry name" value="Ald_Oxase/Xan_DH_a/b_sf"/>
</dbReference>
<keyword evidence="6" id="KW-1185">Reference proteome</keyword>
<evidence type="ECO:0000259" key="4">
    <source>
        <dbReference type="SMART" id="SM01008"/>
    </source>
</evidence>
<evidence type="ECO:0000256" key="1">
    <source>
        <dbReference type="ARBA" id="ARBA00022505"/>
    </source>
</evidence>
<evidence type="ECO:0000313" key="5">
    <source>
        <dbReference type="EMBL" id="MBR1137047.1"/>
    </source>
</evidence>
<reference evidence="6" key="1">
    <citation type="journal article" date="2021" name="ISME J.">
        <title>Evolutionary origin and ecological implication of a unique nif island in free-living Bradyrhizobium lineages.</title>
        <authorList>
            <person name="Tao J."/>
        </authorList>
    </citation>
    <scope>NUCLEOTIDE SEQUENCE [LARGE SCALE GENOMIC DNA]</scope>
    <source>
        <strain evidence="6">SZCCT0094</strain>
    </source>
</reference>
<dbReference type="Proteomes" id="UP001314635">
    <property type="component" value="Unassembled WGS sequence"/>
</dbReference>
<dbReference type="RefSeq" id="WP_172236868.1">
    <property type="nucleotide sequence ID" value="NZ_JABFDP010000012.1"/>
</dbReference>
<dbReference type="InterPro" id="IPR016208">
    <property type="entry name" value="Ald_Oxase/xanthine_DH-like"/>
</dbReference>
<evidence type="ECO:0000256" key="2">
    <source>
        <dbReference type="ARBA" id="ARBA00023002"/>
    </source>
</evidence>
<dbReference type="InterPro" id="IPR046867">
    <property type="entry name" value="AldOxase/xan_DH_MoCoBD2"/>
</dbReference>
<protein>
    <submittedName>
        <fullName evidence="5">Xanthine dehydrogenase family protein molybdopterin-binding subunit</fullName>
    </submittedName>
</protein>